<proteinExistence type="predicted"/>
<evidence type="ECO:0000313" key="11">
    <source>
        <dbReference type="Proteomes" id="UP001642409"/>
    </source>
</evidence>
<organism evidence="9">
    <name type="scientific">Hexamita inflata</name>
    <dbReference type="NCBI Taxonomy" id="28002"/>
    <lineage>
        <taxon>Eukaryota</taxon>
        <taxon>Metamonada</taxon>
        <taxon>Diplomonadida</taxon>
        <taxon>Hexamitidae</taxon>
        <taxon>Hexamitinae</taxon>
        <taxon>Hexamita</taxon>
    </lineage>
</organism>
<accession>A0AA86UDK4</accession>
<dbReference type="GO" id="GO:0005634">
    <property type="term" value="C:nucleus"/>
    <property type="evidence" value="ECO:0007669"/>
    <property type="project" value="TreeGrafter"/>
</dbReference>
<dbReference type="GO" id="GO:0006511">
    <property type="term" value="P:ubiquitin-dependent protein catabolic process"/>
    <property type="evidence" value="ECO:0007669"/>
    <property type="project" value="TreeGrafter"/>
</dbReference>
<evidence type="ECO:0000256" key="4">
    <source>
        <dbReference type="PROSITE-ProRule" id="PRU00601"/>
    </source>
</evidence>
<dbReference type="InterPro" id="IPR037274">
    <property type="entry name" value="Znf_CHY_sf"/>
</dbReference>
<dbReference type="GO" id="GO:0016567">
    <property type="term" value="P:protein ubiquitination"/>
    <property type="evidence" value="ECO:0007669"/>
    <property type="project" value="TreeGrafter"/>
</dbReference>
<dbReference type="Proteomes" id="UP001642409">
    <property type="component" value="Unassembled WGS sequence"/>
</dbReference>
<keyword evidence="5" id="KW-0175">Coiled coil</keyword>
<dbReference type="PROSITE" id="PS50089">
    <property type="entry name" value="ZF_RING_2"/>
    <property type="match status" value="1"/>
</dbReference>
<dbReference type="InterPro" id="IPR013083">
    <property type="entry name" value="Znf_RING/FYVE/PHD"/>
</dbReference>
<dbReference type="GO" id="GO:0008270">
    <property type="term" value="F:zinc ion binding"/>
    <property type="evidence" value="ECO:0007669"/>
    <property type="project" value="UniProtKB-KW"/>
</dbReference>
<dbReference type="PROSITE" id="PS51266">
    <property type="entry name" value="ZF_CHY"/>
    <property type="match status" value="1"/>
</dbReference>
<dbReference type="Gene3D" id="3.30.40.10">
    <property type="entry name" value="Zinc/RING finger domain, C3HC4 (zinc finger)"/>
    <property type="match status" value="1"/>
</dbReference>
<dbReference type="SUPFAM" id="SSF161219">
    <property type="entry name" value="CHY zinc finger-like"/>
    <property type="match status" value="1"/>
</dbReference>
<evidence type="ECO:0000256" key="1">
    <source>
        <dbReference type="ARBA" id="ARBA00022723"/>
    </source>
</evidence>
<dbReference type="PANTHER" id="PTHR21319:SF53">
    <property type="entry name" value="RING FINGER AND CHY ZINC FINGER DOMAIN-CONTAINING PROTEIN 1"/>
    <property type="match status" value="1"/>
</dbReference>
<dbReference type="PANTHER" id="PTHR21319">
    <property type="entry name" value="RING FINGER AND CHY ZINC FINGER DOMAIN-CONTAINING PROTEIN 1"/>
    <property type="match status" value="1"/>
</dbReference>
<evidence type="ECO:0000313" key="9">
    <source>
        <dbReference type="EMBL" id="CAI9951459.1"/>
    </source>
</evidence>
<keyword evidence="2 4" id="KW-0863">Zinc-finger</keyword>
<keyword evidence="11" id="KW-1185">Reference proteome</keyword>
<dbReference type="SUPFAM" id="SSF161245">
    <property type="entry name" value="Zinc hairpin stack"/>
    <property type="match status" value="1"/>
</dbReference>
<dbReference type="Pfam" id="PF05495">
    <property type="entry name" value="zf-CHY"/>
    <property type="match status" value="1"/>
</dbReference>
<reference evidence="10 11" key="2">
    <citation type="submission" date="2024-07" db="EMBL/GenBank/DDBJ databases">
        <authorList>
            <person name="Akdeniz Z."/>
        </authorList>
    </citation>
    <scope>NUCLEOTIDE SEQUENCE [LARGE SCALE GENOMIC DNA]</scope>
</reference>
<evidence type="ECO:0000259" key="8">
    <source>
        <dbReference type="PROSITE" id="PS51270"/>
    </source>
</evidence>
<dbReference type="InterPro" id="IPR001841">
    <property type="entry name" value="Znf_RING"/>
</dbReference>
<evidence type="ECO:0000259" key="7">
    <source>
        <dbReference type="PROSITE" id="PS51266"/>
    </source>
</evidence>
<feature type="domain" description="CTCHY-type" evidence="8">
    <location>
        <begin position="161"/>
        <end position="227"/>
    </location>
</feature>
<dbReference type="AlphaFoldDB" id="A0AA86UDK4"/>
<evidence type="ECO:0000313" key="10">
    <source>
        <dbReference type="EMBL" id="CAL6037968.1"/>
    </source>
</evidence>
<dbReference type="InterPro" id="IPR008913">
    <property type="entry name" value="Znf_CHY"/>
</dbReference>
<dbReference type="InterPro" id="IPR017921">
    <property type="entry name" value="Znf_CTCHY"/>
</dbReference>
<feature type="coiled-coil region" evidence="5">
    <location>
        <begin position="415"/>
        <end position="446"/>
    </location>
</feature>
<sequence>MKTNEVVCTTLFKLKEETEDIENSENHIFVREFVSDVVADETRQALTNQTVYALMPLENFDLNKTFFVNIYEFGEKTNENYKNVDLLYAKTKIIPSVGCEHYVRRCLLKCEICQKYYTCRFCHNEVEDHEFPRFQTKIVRCMKCQTEQDISIKCTQCDNEFGTQYCDLCKLITGISDEAKPLYHCDQCKLCNVGIKEQNKHCDKCDSCILVPYFDTHVCKQQGTCIVCLGDLHRSIYGSFIMKCGHEIHLHCYDNLVEMDNYKCTVCKKFILMGDQRKQYMKYMNERYKEILIAEEMIGRHVQIHCNECNKNYVNKMHPGPLYLCPECELYNCEVIDDTKEHQEQLQEQFEKQILQFPNIFVPEDGNEQNITKRLEKFYNTEIKIILEHLNIEFNEITLHILPVLINNGDLSKTLDELKELFWGHAEQLEQMEDDEEYEEEEQQEQ</sequence>
<evidence type="ECO:0000256" key="2">
    <source>
        <dbReference type="ARBA" id="ARBA00022771"/>
    </source>
</evidence>
<reference evidence="9" key="1">
    <citation type="submission" date="2023-06" db="EMBL/GenBank/DDBJ databases">
        <authorList>
            <person name="Kurt Z."/>
        </authorList>
    </citation>
    <scope>NUCLEOTIDE SEQUENCE</scope>
</reference>
<evidence type="ECO:0000256" key="3">
    <source>
        <dbReference type="ARBA" id="ARBA00022833"/>
    </source>
</evidence>
<dbReference type="GO" id="GO:0061630">
    <property type="term" value="F:ubiquitin protein ligase activity"/>
    <property type="evidence" value="ECO:0007669"/>
    <property type="project" value="TreeGrafter"/>
</dbReference>
<evidence type="ECO:0000259" key="6">
    <source>
        <dbReference type="PROSITE" id="PS50089"/>
    </source>
</evidence>
<evidence type="ECO:0000256" key="5">
    <source>
        <dbReference type="SAM" id="Coils"/>
    </source>
</evidence>
<gene>
    <name evidence="10" type="ORF">HINF_LOCUS37142</name>
    <name evidence="9" type="ORF">HINF_LOCUS39104</name>
</gene>
<keyword evidence="1" id="KW-0479">Metal-binding</keyword>
<dbReference type="SUPFAM" id="SSF57850">
    <property type="entry name" value="RING/U-box"/>
    <property type="match status" value="1"/>
</dbReference>
<keyword evidence="3" id="KW-0862">Zinc</keyword>
<name>A0AA86UDK4_9EUKA</name>
<feature type="domain" description="RING-type" evidence="6">
    <location>
        <begin position="225"/>
        <end position="268"/>
    </location>
</feature>
<dbReference type="PROSITE" id="PS51270">
    <property type="entry name" value="ZF_CTCHY"/>
    <property type="match status" value="1"/>
</dbReference>
<dbReference type="EMBL" id="CAXDID020000138">
    <property type="protein sequence ID" value="CAL6037968.1"/>
    <property type="molecule type" value="Genomic_DNA"/>
</dbReference>
<dbReference type="InterPro" id="IPR037275">
    <property type="entry name" value="Znf_CTCHY_sf"/>
</dbReference>
<protein>
    <submittedName>
        <fullName evidence="9">RING finger and CHY zinc finger domain-containing protein</fullName>
    </submittedName>
    <submittedName>
        <fullName evidence="10">RING_finger and CHY zinc finger domain-containing protein</fullName>
    </submittedName>
</protein>
<dbReference type="EMBL" id="CATOUU010000824">
    <property type="protein sequence ID" value="CAI9951459.1"/>
    <property type="molecule type" value="Genomic_DNA"/>
</dbReference>
<comment type="caution">
    <text evidence="9">The sequence shown here is derived from an EMBL/GenBank/DDBJ whole genome shotgun (WGS) entry which is preliminary data.</text>
</comment>
<feature type="domain" description="CHY-type" evidence="7">
    <location>
        <begin position="92"/>
        <end position="159"/>
    </location>
</feature>